<keyword evidence="5" id="KW-1185">Reference proteome</keyword>
<keyword evidence="2" id="KW-0812">Transmembrane</keyword>
<feature type="transmembrane region" description="Helical" evidence="2">
    <location>
        <begin position="124"/>
        <end position="142"/>
    </location>
</feature>
<dbReference type="GO" id="GO:0020037">
    <property type="term" value="F:heme binding"/>
    <property type="evidence" value="ECO:0007669"/>
    <property type="project" value="TreeGrafter"/>
</dbReference>
<dbReference type="InterPro" id="IPR014756">
    <property type="entry name" value="Ig_E-set"/>
</dbReference>
<keyword evidence="2" id="KW-1133">Transmembrane helix</keyword>
<dbReference type="RefSeq" id="WP_246092041.1">
    <property type="nucleotide sequence ID" value="NZ_BAAAKX010000013.1"/>
</dbReference>
<dbReference type="SUPFAM" id="SSF81296">
    <property type="entry name" value="E set domains"/>
    <property type="match status" value="1"/>
</dbReference>
<dbReference type="Gene3D" id="2.60.40.650">
    <property type="match status" value="1"/>
</dbReference>
<evidence type="ECO:0000256" key="1">
    <source>
        <dbReference type="SAM" id="MobiDB-lite"/>
    </source>
</evidence>
<comment type="caution">
    <text evidence="4">The sequence shown here is derived from an EMBL/GenBank/DDBJ whole genome shotgun (WGS) entry which is preliminary data.</text>
</comment>
<feature type="transmembrane region" description="Helical" evidence="2">
    <location>
        <begin position="70"/>
        <end position="90"/>
    </location>
</feature>
<feature type="transmembrane region" description="Helical" evidence="2">
    <location>
        <begin position="97"/>
        <end position="118"/>
    </location>
</feature>
<dbReference type="GO" id="GO:0043546">
    <property type="term" value="F:molybdopterin cofactor binding"/>
    <property type="evidence" value="ECO:0007669"/>
    <property type="project" value="TreeGrafter"/>
</dbReference>
<reference evidence="4 5" key="1">
    <citation type="submission" date="2019-06" db="EMBL/GenBank/DDBJ databases">
        <title>Sequencing the genomes of 1000 actinobacteria strains.</title>
        <authorList>
            <person name="Klenk H.-P."/>
        </authorList>
    </citation>
    <scope>NUCLEOTIDE SEQUENCE [LARGE SCALE GENOMIC DNA]</scope>
    <source>
        <strain evidence="4 5">DSM 18082</strain>
    </source>
</reference>
<feature type="region of interest" description="Disordered" evidence="1">
    <location>
        <begin position="483"/>
        <end position="511"/>
    </location>
</feature>
<accession>A0A542ZGP3</accession>
<name>A0A542ZGP3_9MICO</name>
<feature type="domain" description="Oxidoreductase molybdopterin-binding" evidence="3">
    <location>
        <begin position="238"/>
        <end position="386"/>
    </location>
</feature>
<protein>
    <submittedName>
        <fullName evidence="4">DMSO/TMAO reductase YedYZ molybdopterin-dependent catalytic subunit</fullName>
    </submittedName>
</protein>
<dbReference type="Pfam" id="PF00174">
    <property type="entry name" value="Oxidored_molyb"/>
    <property type="match status" value="1"/>
</dbReference>
<evidence type="ECO:0000256" key="2">
    <source>
        <dbReference type="SAM" id="Phobius"/>
    </source>
</evidence>
<dbReference type="GO" id="GO:0008482">
    <property type="term" value="F:sulfite oxidase activity"/>
    <property type="evidence" value="ECO:0007669"/>
    <property type="project" value="TreeGrafter"/>
</dbReference>
<evidence type="ECO:0000259" key="3">
    <source>
        <dbReference type="Pfam" id="PF00174"/>
    </source>
</evidence>
<dbReference type="SUPFAM" id="SSF56524">
    <property type="entry name" value="Oxidoreductase molybdopterin-binding domain"/>
    <property type="match status" value="1"/>
</dbReference>
<dbReference type="EMBL" id="VFOQ01000001">
    <property type="protein sequence ID" value="TQL59537.1"/>
    <property type="molecule type" value="Genomic_DNA"/>
</dbReference>
<dbReference type="PANTHER" id="PTHR19372">
    <property type="entry name" value="SULFITE REDUCTASE"/>
    <property type="match status" value="1"/>
</dbReference>
<evidence type="ECO:0000313" key="5">
    <source>
        <dbReference type="Proteomes" id="UP000319514"/>
    </source>
</evidence>
<dbReference type="InterPro" id="IPR000572">
    <property type="entry name" value="OxRdtase_Mopterin-bd_dom"/>
</dbReference>
<feature type="transmembrane region" description="Helical" evidence="2">
    <location>
        <begin position="163"/>
        <end position="181"/>
    </location>
</feature>
<dbReference type="AlphaFoldDB" id="A0A542ZGP3"/>
<proteinExistence type="predicted"/>
<gene>
    <name evidence="4" type="ORF">FB474_0892</name>
</gene>
<keyword evidence="2" id="KW-0472">Membrane</keyword>
<sequence length="511" mass="52892">MKRARPALAGVIAGAVTLGVAELVAGFMVRAGLSSGTPSPVVAVGGAFVDRTPPWLKNLAVSSFGTHDKAALFVGIAVVLTALCAVLGAVGATRHTAGLVGFVVLGAVGAAAVLSRPHAAPLDVLPTFAGVLAGLWALNTLWGLNARAEEAGSGPGGFERRRLLVGGAGLAAVAATAGALGRAVGGAGSSAAAARAKVAVPPVANPVTVPATADLKLPGITPYVVPNADFYRIDTALVVPQVDTAGWKLRVHGLVGEEVTITWDELLAKPMRQALVTLTCVSNEVGGDLAGNAVWTGWPIRELLAMARPDPTADMVLSTSVDGFTAGTPLTALTDERNALLAVAMNGEPLPVEHGFPVRMVVPGLYGYVSATKWVVDLKVTRFADDAGYWTPRGWSAKGPVKTESRIDVPRSGDQVRAGRVAVAGVAWAQHRGIDKVEVRIDDGPWQPARLAAEPTIDSWRQWVLEWDAPKGNHRITVRATDADGQVQTQQEAPPEPDGATGWHSITVTVA</sequence>
<organism evidence="4 5">
    <name type="scientific">Oryzihumus leptocrescens</name>
    <dbReference type="NCBI Taxonomy" id="297536"/>
    <lineage>
        <taxon>Bacteria</taxon>
        <taxon>Bacillati</taxon>
        <taxon>Actinomycetota</taxon>
        <taxon>Actinomycetes</taxon>
        <taxon>Micrococcales</taxon>
        <taxon>Intrasporangiaceae</taxon>
        <taxon>Oryzihumus</taxon>
    </lineage>
</organism>
<evidence type="ECO:0000313" key="4">
    <source>
        <dbReference type="EMBL" id="TQL59537.1"/>
    </source>
</evidence>
<dbReference type="PANTHER" id="PTHR19372:SF7">
    <property type="entry name" value="SULFITE OXIDASE, MITOCHONDRIAL"/>
    <property type="match status" value="1"/>
</dbReference>
<dbReference type="Gene3D" id="3.90.420.10">
    <property type="entry name" value="Oxidoreductase, molybdopterin-binding domain"/>
    <property type="match status" value="1"/>
</dbReference>
<dbReference type="InterPro" id="IPR036374">
    <property type="entry name" value="OxRdtase_Mopterin-bd_sf"/>
</dbReference>
<dbReference type="GO" id="GO:0006790">
    <property type="term" value="P:sulfur compound metabolic process"/>
    <property type="evidence" value="ECO:0007669"/>
    <property type="project" value="TreeGrafter"/>
</dbReference>
<dbReference type="Proteomes" id="UP000319514">
    <property type="component" value="Unassembled WGS sequence"/>
</dbReference>